<accession>A0A1H6HAK1</accession>
<sequence length="37" mass="4499">MISESWIIKENIFSYIIKNEIFKFKILAVKNCFTEEE</sequence>
<protein>
    <submittedName>
        <fullName evidence="1">Uncharacterized protein</fullName>
    </submittedName>
</protein>
<dbReference type="AlphaFoldDB" id="A0A1H6HAK1"/>
<dbReference type="STRING" id="680127.SAMN05421593_1674"/>
<dbReference type="EMBL" id="FNWQ01000002">
    <property type="protein sequence ID" value="SEH32132.1"/>
    <property type="molecule type" value="Genomic_DNA"/>
</dbReference>
<organism evidence="1 2">
    <name type="scientific">Chryseobacterium culicis</name>
    <dbReference type="NCBI Taxonomy" id="680127"/>
    <lineage>
        <taxon>Bacteria</taxon>
        <taxon>Pseudomonadati</taxon>
        <taxon>Bacteroidota</taxon>
        <taxon>Flavobacteriia</taxon>
        <taxon>Flavobacteriales</taxon>
        <taxon>Weeksellaceae</taxon>
        <taxon>Chryseobacterium group</taxon>
        <taxon>Chryseobacterium</taxon>
    </lineage>
</organism>
<gene>
    <name evidence="1" type="ORF">SAMN05421593_1674</name>
</gene>
<proteinExistence type="predicted"/>
<name>A0A1H6HAK1_CHRCI</name>
<reference evidence="1 2" key="1">
    <citation type="submission" date="2016-10" db="EMBL/GenBank/DDBJ databases">
        <authorList>
            <person name="de Groot N.N."/>
        </authorList>
    </citation>
    <scope>NUCLEOTIDE SEQUENCE [LARGE SCALE GENOMIC DNA]</scope>
    <source>
        <strain evidence="1 2">DSM 23031</strain>
    </source>
</reference>
<evidence type="ECO:0000313" key="1">
    <source>
        <dbReference type="EMBL" id="SEH32132.1"/>
    </source>
</evidence>
<evidence type="ECO:0000313" key="2">
    <source>
        <dbReference type="Proteomes" id="UP000198561"/>
    </source>
</evidence>
<dbReference type="Proteomes" id="UP000198561">
    <property type="component" value="Unassembled WGS sequence"/>
</dbReference>